<dbReference type="KEGG" id="pasa:BAOM_0849"/>
<organism evidence="2 3">
    <name type="scientific">Peribacillus asahii</name>
    <dbReference type="NCBI Taxonomy" id="228899"/>
    <lineage>
        <taxon>Bacteria</taxon>
        <taxon>Bacillati</taxon>
        <taxon>Bacillota</taxon>
        <taxon>Bacilli</taxon>
        <taxon>Bacillales</taxon>
        <taxon>Bacillaceae</taxon>
        <taxon>Peribacillus</taxon>
    </lineage>
</organism>
<dbReference type="Proteomes" id="UP000283095">
    <property type="component" value="Chromosome"/>
</dbReference>
<evidence type="ECO:0000313" key="2">
    <source>
        <dbReference type="EMBL" id="AZV41460.1"/>
    </source>
</evidence>
<dbReference type="OrthoDB" id="2351993at2"/>
<proteinExistence type="predicted"/>
<keyword evidence="1" id="KW-1133">Transmembrane helix</keyword>
<evidence type="ECO:0000256" key="1">
    <source>
        <dbReference type="SAM" id="Phobius"/>
    </source>
</evidence>
<name>A0A3Q9RKP9_9BACI</name>
<dbReference type="EMBL" id="CP026095">
    <property type="protein sequence ID" value="AZV41460.1"/>
    <property type="molecule type" value="Genomic_DNA"/>
</dbReference>
<gene>
    <name evidence="2" type="ORF">BAOM_0849</name>
</gene>
<sequence>MNTFLKGFLLVIGIGIVGIGIIIFSFIQDMKSDPDEEAKVKEQAQQYLDQTFNYETEIFDTLYDNMGNFNFEYAAKVESKKDHIQFLVYLNEGSNEMEDSYISEKWTKELETVIQPPLERKLGKLDASQFFVFYDHSVGSTFNIDPNKPSSYKDSLASPSIKISLDRKPEVGDENLFNELVSIIKKESQLKHASITLNYIDKTGVILDEKEWIHTF</sequence>
<dbReference type="RefSeq" id="WP_127759155.1">
    <property type="nucleotide sequence ID" value="NZ_CP026095.1"/>
</dbReference>
<evidence type="ECO:0000313" key="3">
    <source>
        <dbReference type="Proteomes" id="UP000283095"/>
    </source>
</evidence>
<dbReference type="AlphaFoldDB" id="A0A3Q9RKP9"/>
<keyword evidence="1" id="KW-0472">Membrane</keyword>
<reference evidence="2 3" key="1">
    <citation type="submission" date="2018-01" db="EMBL/GenBank/DDBJ databases">
        <title>Bacillus asahii Genome sequencing and assembly.</title>
        <authorList>
            <person name="Jiang H."/>
            <person name="Feng Y."/>
            <person name="Zhao F."/>
            <person name="Lin X."/>
        </authorList>
    </citation>
    <scope>NUCLEOTIDE SEQUENCE [LARGE SCALE GENOMIC DNA]</scope>
    <source>
        <strain evidence="2 3">OM18</strain>
    </source>
</reference>
<protein>
    <submittedName>
        <fullName evidence="2">Uncharacterized protein</fullName>
    </submittedName>
</protein>
<feature type="transmembrane region" description="Helical" evidence="1">
    <location>
        <begin position="7"/>
        <end position="27"/>
    </location>
</feature>
<keyword evidence="1" id="KW-0812">Transmembrane</keyword>
<accession>A0A3Q9RKP9</accession>